<comment type="caution">
    <text evidence="4">The sequence shown here is derived from an EMBL/GenBank/DDBJ whole genome shotgun (WGS) entry which is preliminary data.</text>
</comment>
<sequence length="536" mass="61351">MAAERPISEEMKDSLRIKTSFKDFLSLKNEMDTTYLKLQRMGFIESELLQLKKENDTSYSAIFFLGKKYSKLKVFYSEEDFSKKELQRVASEITDLYFILPFETIPLALRKLTALRNQKGNAFARLRLSEFEKNDTDMLIATLLVDNGIVRTVDSIVVKGYEKFPKSYLRYYAGIRKGKIFNQKKLVTQSENLNSLGFVSTVKPPEALFRKDSTTVYFYLEKQNNNLFDGILGFATDEETQKLIFNGYLNLELNNNLNYGEQLIINYKADGKEQINFRTKLTLPYLFSTPFGLSGELKIFKRDSTFITTEQQVRATYQIDPRSTVYIGYKGYESSNLLDEAIAGAPIEDFSSRFFILGGGYLKPQNRKLFPVKTAILLDAGIGSRKNENKPEDQLGVETTLNNIFNLNYRNSIFVQNKTGVLFSENYLVNELYRFGGINSIRGFDENSIDASLYTVLSTEYRYLFGEDIYAHSIIDLGYFENKTLSLQQNLYSFGFGLGLNTMAGLFRFNIANGSTQDSSFSFANTKIHISISSKF</sequence>
<dbReference type="Proteomes" id="UP000033497">
    <property type="component" value="Unassembled WGS sequence"/>
</dbReference>
<evidence type="ECO:0000313" key="5">
    <source>
        <dbReference type="Proteomes" id="UP000033497"/>
    </source>
</evidence>
<feature type="domain" description="POTRA" evidence="3">
    <location>
        <begin position="152"/>
        <end position="218"/>
    </location>
</feature>
<evidence type="ECO:0000256" key="1">
    <source>
        <dbReference type="ARBA" id="ARBA00022452"/>
    </source>
</evidence>
<evidence type="ECO:0000256" key="2">
    <source>
        <dbReference type="ARBA" id="ARBA00022692"/>
    </source>
</evidence>
<dbReference type="EMBL" id="JSVU01000001">
    <property type="protein sequence ID" value="KJJ40127.1"/>
    <property type="molecule type" value="Genomic_DNA"/>
</dbReference>
<organism evidence="4 5">
    <name type="scientific">Aequorivita vladivostokensis</name>
    <dbReference type="NCBI Taxonomy" id="171194"/>
    <lineage>
        <taxon>Bacteria</taxon>
        <taxon>Pseudomonadati</taxon>
        <taxon>Bacteroidota</taxon>
        <taxon>Flavobacteriia</taxon>
        <taxon>Flavobacteriales</taxon>
        <taxon>Flavobacteriaceae</taxon>
        <taxon>Aequorivita</taxon>
    </lineage>
</organism>
<name>A0ABR5DMW4_9FLAO</name>
<gene>
    <name evidence="4" type="ORF">MB09_02390</name>
</gene>
<reference evidence="4 5" key="1">
    <citation type="submission" date="2014-10" db="EMBL/GenBank/DDBJ databases">
        <title>Genome sequencing of Vitellibacter vladivostokensis KMM 3516.</title>
        <authorList>
            <person name="Thevarajoo S."/>
            <person name="Selvaratnam C."/>
            <person name="Goh K.M."/>
            <person name="Chong C.S."/>
        </authorList>
    </citation>
    <scope>NUCLEOTIDE SEQUENCE [LARGE SCALE GENOMIC DNA]</scope>
    <source>
        <strain evidence="4 5">KMM 3516</strain>
    </source>
</reference>
<dbReference type="PANTHER" id="PTHR12815:SF18">
    <property type="entry name" value="SORTING AND ASSEMBLY MACHINERY COMPONENT 50 HOMOLOG"/>
    <property type="match status" value="1"/>
</dbReference>
<keyword evidence="1" id="KW-0472">Membrane</keyword>
<keyword evidence="1" id="KW-1134">Transmembrane beta strand</keyword>
<keyword evidence="2" id="KW-0812">Transmembrane</keyword>
<dbReference type="PANTHER" id="PTHR12815">
    <property type="entry name" value="SORTING AND ASSEMBLY MACHINERY SAMM50 PROTEIN FAMILY MEMBER"/>
    <property type="match status" value="1"/>
</dbReference>
<dbReference type="Gene3D" id="2.40.160.50">
    <property type="entry name" value="membrane protein fhac: a member of the omp85/tpsb transporter family"/>
    <property type="match status" value="1"/>
</dbReference>
<evidence type="ECO:0000313" key="4">
    <source>
        <dbReference type="EMBL" id="KJJ40127.1"/>
    </source>
</evidence>
<dbReference type="Gene3D" id="3.10.20.310">
    <property type="entry name" value="membrane protein fhac"/>
    <property type="match status" value="1"/>
</dbReference>
<evidence type="ECO:0000259" key="3">
    <source>
        <dbReference type="Pfam" id="PF07244"/>
    </source>
</evidence>
<proteinExistence type="predicted"/>
<protein>
    <recommendedName>
        <fullName evidence="3">POTRA domain-containing protein</fullName>
    </recommendedName>
</protein>
<dbReference type="InterPro" id="IPR010827">
    <property type="entry name" value="BamA/TamA_POTRA"/>
</dbReference>
<dbReference type="Pfam" id="PF07244">
    <property type="entry name" value="POTRA"/>
    <property type="match status" value="1"/>
</dbReference>
<keyword evidence="5" id="KW-1185">Reference proteome</keyword>
<accession>A0ABR5DMW4</accession>
<dbReference type="InterPro" id="IPR039910">
    <property type="entry name" value="D15-like"/>
</dbReference>